<gene>
    <name evidence="2" type="ORF">BDA99DRAFT_561491</name>
</gene>
<sequence length="166" mass="18653">MAPLPSRNTTDDVPIYMAHVINQTALILPDHVLKYGFVSSSERRSASGGRHNAEDRIATNLWLLDLVLPEVTTYFLDTMAAAESASLAASSIVVRMIFSCALTLYTATMLSVLGPGYLFVLLSALSWFPVGILLIIKIYGRRMRYHYRFEKGDKQEKSNHQQQQEK</sequence>
<dbReference type="Proteomes" id="UP001209540">
    <property type="component" value="Unassembled WGS sequence"/>
</dbReference>
<proteinExistence type="predicted"/>
<organism evidence="2 3">
    <name type="scientific">Phascolomyces articulosus</name>
    <dbReference type="NCBI Taxonomy" id="60185"/>
    <lineage>
        <taxon>Eukaryota</taxon>
        <taxon>Fungi</taxon>
        <taxon>Fungi incertae sedis</taxon>
        <taxon>Mucoromycota</taxon>
        <taxon>Mucoromycotina</taxon>
        <taxon>Mucoromycetes</taxon>
        <taxon>Mucorales</taxon>
        <taxon>Lichtheimiaceae</taxon>
        <taxon>Phascolomyces</taxon>
    </lineage>
</organism>
<keyword evidence="1" id="KW-0812">Transmembrane</keyword>
<dbReference type="AlphaFoldDB" id="A0AAD5K6S1"/>
<comment type="caution">
    <text evidence="2">The sequence shown here is derived from an EMBL/GenBank/DDBJ whole genome shotgun (WGS) entry which is preliminary data.</text>
</comment>
<protein>
    <submittedName>
        <fullName evidence="2">Uncharacterized protein</fullName>
    </submittedName>
</protein>
<evidence type="ECO:0000256" key="1">
    <source>
        <dbReference type="SAM" id="Phobius"/>
    </source>
</evidence>
<feature type="transmembrane region" description="Helical" evidence="1">
    <location>
        <begin position="85"/>
        <end position="105"/>
    </location>
</feature>
<reference evidence="2" key="1">
    <citation type="journal article" date="2022" name="IScience">
        <title>Evolution of zygomycete secretomes and the origins of terrestrial fungal ecologies.</title>
        <authorList>
            <person name="Chang Y."/>
            <person name="Wang Y."/>
            <person name="Mondo S."/>
            <person name="Ahrendt S."/>
            <person name="Andreopoulos W."/>
            <person name="Barry K."/>
            <person name="Beard J."/>
            <person name="Benny G.L."/>
            <person name="Blankenship S."/>
            <person name="Bonito G."/>
            <person name="Cuomo C."/>
            <person name="Desiro A."/>
            <person name="Gervers K.A."/>
            <person name="Hundley H."/>
            <person name="Kuo A."/>
            <person name="LaButti K."/>
            <person name="Lang B.F."/>
            <person name="Lipzen A."/>
            <person name="O'Donnell K."/>
            <person name="Pangilinan J."/>
            <person name="Reynolds N."/>
            <person name="Sandor L."/>
            <person name="Smith M.E."/>
            <person name="Tsang A."/>
            <person name="Grigoriev I.V."/>
            <person name="Stajich J.E."/>
            <person name="Spatafora J.W."/>
        </authorList>
    </citation>
    <scope>NUCLEOTIDE SEQUENCE</scope>
    <source>
        <strain evidence="2">RSA 2281</strain>
    </source>
</reference>
<feature type="transmembrane region" description="Helical" evidence="1">
    <location>
        <begin position="117"/>
        <end position="139"/>
    </location>
</feature>
<dbReference type="EMBL" id="JAIXMP010000019">
    <property type="protein sequence ID" value="KAI9258053.1"/>
    <property type="molecule type" value="Genomic_DNA"/>
</dbReference>
<keyword evidence="1" id="KW-1133">Transmembrane helix</keyword>
<name>A0AAD5K6S1_9FUNG</name>
<evidence type="ECO:0000313" key="2">
    <source>
        <dbReference type="EMBL" id="KAI9258053.1"/>
    </source>
</evidence>
<accession>A0AAD5K6S1</accession>
<reference evidence="2" key="2">
    <citation type="submission" date="2023-02" db="EMBL/GenBank/DDBJ databases">
        <authorList>
            <consortium name="DOE Joint Genome Institute"/>
            <person name="Mondo S.J."/>
            <person name="Chang Y."/>
            <person name="Wang Y."/>
            <person name="Ahrendt S."/>
            <person name="Andreopoulos W."/>
            <person name="Barry K."/>
            <person name="Beard J."/>
            <person name="Benny G.L."/>
            <person name="Blankenship S."/>
            <person name="Bonito G."/>
            <person name="Cuomo C."/>
            <person name="Desiro A."/>
            <person name="Gervers K.A."/>
            <person name="Hundley H."/>
            <person name="Kuo A."/>
            <person name="LaButti K."/>
            <person name="Lang B.F."/>
            <person name="Lipzen A."/>
            <person name="O'Donnell K."/>
            <person name="Pangilinan J."/>
            <person name="Reynolds N."/>
            <person name="Sandor L."/>
            <person name="Smith M.W."/>
            <person name="Tsang A."/>
            <person name="Grigoriev I.V."/>
            <person name="Stajich J.E."/>
            <person name="Spatafora J.W."/>
        </authorList>
    </citation>
    <scope>NUCLEOTIDE SEQUENCE</scope>
    <source>
        <strain evidence="2">RSA 2281</strain>
    </source>
</reference>
<keyword evidence="1" id="KW-0472">Membrane</keyword>
<evidence type="ECO:0000313" key="3">
    <source>
        <dbReference type="Proteomes" id="UP001209540"/>
    </source>
</evidence>
<keyword evidence="3" id="KW-1185">Reference proteome</keyword>